<evidence type="ECO:0000256" key="1">
    <source>
        <dbReference type="SAM" id="MobiDB-lite"/>
    </source>
</evidence>
<protein>
    <submittedName>
        <fullName evidence="2">Uncharacterized protein</fullName>
    </submittedName>
</protein>
<feature type="region of interest" description="Disordered" evidence="1">
    <location>
        <begin position="177"/>
        <end position="212"/>
    </location>
</feature>
<feature type="compositionally biased region" description="Polar residues" evidence="1">
    <location>
        <begin position="252"/>
        <end position="261"/>
    </location>
</feature>
<feature type="region of interest" description="Disordered" evidence="1">
    <location>
        <begin position="230"/>
        <end position="284"/>
    </location>
</feature>
<reference evidence="2 3" key="1">
    <citation type="submission" date="2017-08" db="EMBL/GenBank/DDBJ databases">
        <authorList>
            <person name="de Groot N.N."/>
        </authorList>
    </citation>
    <scope>NUCLEOTIDE SEQUENCE [LARGE SCALE GENOMIC DNA]</scope>
    <source>
        <strain evidence="2 3">USBA 78</strain>
    </source>
</reference>
<accession>A0A285TSK8</accession>
<evidence type="ECO:0000313" key="3">
    <source>
        <dbReference type="Proteomes" id="UP000219068"/>
    </source>
</evidence>
<sequence length="409" mass="44226">MSQQKAEAQVTSKIADIISIWPMVKPDAIIGIVIGNRGLNVMTSAGPYRLRVESDLKQSTLEFVDFNGNVTELMKVDKKDDAELCAKLSEFGDYLSSSIKGHTNLQSILTVVKSGALGVAAFSLFLGALALFSIDDSPRDNGYQAIAPSQFPHMTADDKLFPPMPPSLDPKMGSFTPPVMAPELSGEPSRQMSSPPDGFFRPKANVPYPDLSDPDVPRIYRLGVPKSTPYTIENAWTPPPGPNGEAAGALHPSSSNGQPTSEVPLGPVSQQDGQIDDPSGVAAMPPLSLDVDGAEKLLLKLKEIRRTADAGEEVTPQMLEGLPSQFAERLKQKQLYEQPISPRTTDKFRESQRLTDEDMRAAAKDRYGIPNIPPANTWASTNGRVIIPLPGSGDIRSVEDFKSFGIQVD</sequence>
<evidence type="ECO:0000313" key="2">
    <source>
        <dbReference type="EMBL" id="SOC25964.1"/>
    </source>
</evidence>
<dbReference type="RefSeq" id="WP_097052600.1">
    <property type="nucleotide sequence ID" value="NZ_OBMM01000005.1"/>
</dbReference>
<name>A0A285TSK8_9PROT</name>
<organism evidence="2 3">
    <name type="scientific">Thalassospira xiamenensis</name>
    <dbReference type="NCBI Taxonomy" id="220697"/>
    <lineage>
        <taxon>Bacteria</taxon>
        <taxon>Pseudomonadati</taxon>
        <taxon>Pseudomonadota</taxon>
        <taxon>Alphaproteobacteria</taxon>
        <taxon>Rhodospirillales</taxon>
        <taxon>Thalassospiraceae</taxon>
        <taxon>Thalassospira</taxon>
    </lineage>
</organism>
<dbReference type="EMBL" id="OBMM01000005">
    <property type="protein sequence ID" value="SOC25964.1"/>
    <property type="molecule type" value="Genomic_DNA"/>
</dbReference>
<proteinExistence type="predicted"/>
<dbReference type="AlphaFoldDB" id="A0A285TSK8"/>
<dbReference type="Proteomes" id="UP000219068">
    <property type="component" value="Unassembled WGS sequence"/>
</dbReference>
<gene>
    <name evidence="2" type="ORF">SAMN05428964_10519</name>
</gene>